<feature type="domain" description="Protein kinase" evidence="1">
    <location>
        <begin position="1"/>
        <end position="271"/>
    </location>
</feature>
<evidence type="ECO:0000259" key="1">
    <source>
        <dbReference type="PROSITE" id="PS50011"/>
    </source>
</evidence>
<dbReference type="Gene3D" id="1.10.510.10">
    <property type="entry name" value="Transferase(Phosphotransferase) domain 1"/>
    <property type="match status" value="1"/>
</dbReference>
<dbReference type="Pfam" id="PF00069">
    <property type="entry name" value="Pkinase"/>
    <property type="match status" value="1"/>
</dbReference>
<dbReference type="AlphaFoldDB" id="A0AAD8WGZ4"/>
<dbReference type="FunFam" id="1.10.510.10:FF:000870">
    <property type="entry name" value="OSJNBa0016N04.16-like protein"/>
    <property type="match status" value="1"/>
</dbReference>
<evidence type="ECO:0000313" key="2">
    <source>
        <dbReference type="EMBL" id="KAK1661974.1"/>
    </source>
</evidence>
<dbReference type="GO" id="GO:0005524">
    <property type="term" value="F:ATP binding"/>
    <property type="evidence" value="ECO:0007669"/>
    <property type="project" value="InterPro"/>
</dbReference>
<dbReference type="SUPFAM" id="SSF56112">
    <property type="entry name" value="Protein kinase-like (PK-like)"/>
    <property type="match status" value="1"/>
</dbReference>
<proteinExistence type="predicted"/>
<dbReference type="Proteomes" id="UP001231189">
    <property type="component" value="Unassembled WGS sequence"/>
</dbReference>
<dbReference type="InterPro" id="IPR011009">
    <property type="entry name" value="Kinase-like_dom_sf"/>
</dbReference>
<dbReference type="InterPro" id="IPR008271">
    <property type="entry name" value="Ser/Thr_kinase_AS"/>
</dbReference>
<dbReference type="GO" id="GO:0004672">
    <property type="term" value="F:protein kinase activity"/>
    <property type="evidence" value="ECO:0007669"/>
    <property type="project" value="InterPro"/>
</dbReference>
<protein>
    <recommendedName>
        <fullName evidence="1">Protein kinase domain-containing protein</fullName>
    </recommendedName>
</protein>
<reference evidence="2" key="1">
    <citation type="submission" date="2023-07" db="EMBL/GenBank/DDBJ databases">
        <title>A chromosome-level genome assembly of Lolium multiflorum.</title>
        <authorList>
            <person name="Chen Y."/>
            <person name="Copetti D."/>
            <person name="Kolliker R."/>
            <person name="Studer B."/>
        </authorList>
    </citation>
    <scope>NUCLEOTIDE SEQUENCE</scope>
    <source>
        <strain evidence="2">02402/16</strain>
        <tissue evidence="2">Leaf</tissue>
    </source>
</reference>
<dbReference type="PANTHER" id="PTHR45707:SF71">
    <property type="entry name" value="PROTEIN KINASE DOMAIN-CONTAINING PROTEIN"/>
    <property type="match status" value="1"/>
</dbReference>
<dbReference type="InterPro" id="IPR021094">
    <property type="entry name" value="NPR1/NIM1-like_C"/>
</dbReference>
<dbReference type="EMBL" id="JAUUTY010000003">
    <property type="protein sequence ID" value="KAK1661974.1"/>
    <property type="molecule type" value="Genomic_DNA"/>
</dbReference>
<dbReference type="SMART" id="SM00220">
    <property type="entry name" value="S_TKc"/>
    <property type="match status" value="1"/>
</dbReference>
<gene>
    <name evidence="2" type="ORF">QYE76_050133</name>
</gene>
<dbReference type="InterPro" id="IPR000719">
    <property type="entry name" value="Prot_kinase_dom"/>
</dbReference>
<dbReference type="Pfam" id="PF12313">
    <property type="entry name" value="NPR1_like_C"/>
    <property type="match status" value="1"/>
</dbReference>
<feature type="non-terminal residue" evidence="2">
    <location>
        <position position="1"/>
    </location>
</feature>
<keyword evidence="3" id="KW-1185">Reference proteome</keyword>
<name>A0AAD8WGZ4_LOLMU</name>
<accession>A0AAD8WGZ4</accession>
<evidence type="ECO:0000313" key="3">
    <source>
        <dbReference type="Proteomes" id="UP001231189"/>
    </source>
</evidence>
<dbReference type="PROSITE" id="PS00108">
    <property type="entry name" value="PROTEIN_KINASE_ST"/>
    <property type="match status" value="1"/>
</dbReference>
<dbReference type="PROSITE" id="PS50011">
    <property type="entry name" value="PROTEIN_KINASE_DOM"/>
    <property type="match status" value="1"/>
</dbReference>
<dbReference type="PANTHER" id="PTHR45707">
    <property type="entry name" value="C2 CALCIUM/LIPID-BINDING PLANT PHOSPHORIBOSYLTRANSFERASE FAMILY PROTEIN"/>
    <property type="match status" value="1"/>
</dbReference>
<sequence length="556" mass="62540">GVLQSGKIIAVKRLEPSMVCAQSLFENEVHHLMRLNHQNIVQFMGYCYETKKLYENYEGKMVFAESSEMLLCLEYLPKGSLDGYLSDADGSSELDWHTRYKIIQGICNGLHYLHEKIDKSILHLDLKPGNVLLDHNLAPKISDFGLSRLLDQHQTISSPNRVGTFGYMAPEYVHEGTITPKSDIFSLGVIIMELIMGNRNYPSVTGTSSEGFIDLELKKWSKTLEKAQGYTKLEVDCQQIKRCIQIGLICVNPDWTKRPTTTKIIEMFEGLESSDCSKSSEATSSADQISKGLKKHRDNFGVTKEGNLPPKNTLCIEIYGQAERRNPEVGEASVFLAMVVDCQRGKLQYLENRVALARIMFPREAKVAMDIAQVDSTLEFTLESTVNLPRRTHRPTIDLNKTPFQMKDEHLARIRDLSKTVELGKRFFPRCSSLLDKVMDETEPASLGIGRDTPSVKRKFQDLQYLLLKAFKDDKEEFDRDDVSATAELINRSKLSSLPEVGLNKGSQAVPGAKGSRQQRVWAVSGCRVDVAQSAQLRKRAGNIRMACFQTISASL</sequence>
<comment type="caution">
    <text evidence="2">The sequence shown here is derived from an EMBL/GenBank/DDBJ whole genome shotgun (WGS) entry which is preliminary data.</text>
</comment>
<organism evidence="2 3">
    <name type="scientific">Lolium multiflorum</name>
    <name type="common">Italian ryegrass</name>
    <name type="synonym">Lolium perenne subsp. multiflorum</name>
    <dbReference type="NCBI Taxonomy" id="4521"/>
    <lineage>
        <taxon>Eukaryota</taxon>
        <taxon>Viridiplantae</taxon>
        <taxon>Streptophyta</taxon>
        <taxon>Embryophyta</taxon>
        <taxon>Tracheophyta</taxon>
        <taxon>Spermatophyta</taxon>
        <taxon>Magnoliopsida</taxon>
        <taxon>Liliopsida</taxon>
        <taxon>Poales</taxon>
        <taxon>Poaceae</taxon>
        <taxon>BOP clade</taxon>
        <taxon>Pooideae</taxon>
        <taxon>Poodae</taxon>
        <taxon>Poeae</taxon>
        <taxon>Poeae Chloroplast Group 2 (Poeae type)</taxon>
        <taxon>Loliodinae</taxon>
        <taxon>Loliinae</taxon>
        <taxon>Lolium</taxon>
    </lineage>
</organism>
<dbReference type="Gene3D" id="3.30.200.20">
    <property type="entry name" value="Phosphorylase Kinase, domain 1"/>
    <property type="match status" value="1"/>
</dbReference>